<dbReference type="GO" id="GO:0045152">
    <property type="term" value="F:antisigma factor binding"/>
    <property type="evidence" value="ECO:0007669"/>
    <property type="project" value="TreeGrafter"/>
</dbReference>
<evidence type="ECO:0000259" key="6">
    <source>
        <dbReference type="Pfam" id="PF03888"/>
    </source>
</evidence>
<dbReference type="Gene3D" id="3.30.200.100">
    <property type="entry name" value="MucB/RseB, C-terminal domain"/>
    <property type="match status" value="1"/>
</dbReference>
<reference evidence="8 9" key="1">
    <citation type="journal article" date="2007" name="J. Bacteriol.">
        <title>Whole-genome analysis of the methyl tert-butyl ether-degrading beta-proteobacterium Methylibium petroleiphilum PM1.</title>
        <authorList>
            <person name="Kane S.R."/>
            <person name="Chakicherla A.Y."/>
            <person name="Chain P.S.G."/>
            <person name="Schmidt R."/>
            <person name="Shin M.W."/>
            <person name="Legler T.C."/>
            <person name="Scow K.M."/>
            <person name="Larimer F.W."/>
            <person name="Lucas S.M."/>
            <person name="Richardson P.M."/>
            <person name="Hristova K.R."/>
        </authorList>
    </citation>
    <scope>NUCLEOTIDE SEQUENCE [LARGE SCALE GENOMIC DNA]</scope>
    <source>
        <strain evidence="9">ATCC BAA-1232 / LMG 22953 / PM1</strain>
    </source>
</reference>
<keyword evidence="3 5" id="KW-0732">Signal</keyword>
<dbReference type="Gene3D" id="2.50.20.10">
    <property type="entry name" value="Lipoprotein localisation LolA/LolB/LppX"/>
    <property type="match status" value="1"/>
</dbReference>
<dbReference type="HOGENOM" id="CLU_054710_0_0_4"/>
<dbReference type="Proteomes" id="UP000000366">
    <property type="component" value="Chromosome"/>
</dbReference>
<organism evidence="8 9">
    <name type="scientific">Methylibium petroleiphilum (strain ATCC BAA-1232 / LMG 22953 / PM1)</name>
    <dbReference type="NCBI Taxonomy" id="420662"/>
    <lineage>
        <taxon>Bacteria</taxon>
        <taxon>Pseudomonadati</taxon>
        <taxon>Pseudomonadota</taxon>
        <taxon>Betaproteobacteria</taxon>
        <taxon>Burkholderiales</taxon>
        <taxon>Sphaerotilaceae</taxon>
        <taxon>Methylibium</taxon>
    </lineage>
</organism>
<dbReference type="KEGG" id="mpt:Mpe_A0644"/>
<dbReference type="EMBL" id="CP000555">
    <property type="protein sequence ID" value="ABM93606.1"/>
    <property type="molecule type" value="Genomic_DNA"/>
</dbReference>
<gene>
    <name evidence="8" type="ordered locus">Mpe_A0644</name>
</gene>
<dbReference type="InterPro" id="IPR033436">
    <property type="entry name" value="MucB/RseB_C"/>
</dbReference>
<dbReference type="CDD" id="cd16327">
    <property type="entry name" value="RseB"/>
    <property type="match status" value="1"/>
</dbReference>
<evidence type="ECO:0000256" key="4">
    <source>
        <dbReference type="ARBA" id="ARBA00022764"/>
    </source>
</evidence>
<evidence type="ECO:0000256" key="3">
    <source>
        <dbReference type="ARBA" id="ARBA00022729"/>
    </source>
</evidence>
<dbReference type="Pfam" id="PF03888">
    <property type="entry name" value="MucB_RseB"/>
    <property type="match status" value="1"/>
</dbReference>
<dbReference type="InterPro" id="IPR033434">
    <property type="entry name" value="MucB/RseB_N"/>
</dbReference>
<evidence type="ECO:0000259" key="7">
    <source>
        <dbReference type="Pfam" id="PF17188"/>
    </source>
</evidence>
<evidence type="ECO:0000256" key="2">
    <source>
        <dbReference type="ARBA" id="ARBA00008150"/>
    </source>
</evidence>
<accession>A2SDG7</accession>
<keyword evidence="4" id="KW-0574">Periplasm</keyword>
<dbReference type="PANTHER" id="PTHR38782">
    <property type="match status" value="1"/>
</dbReference>
<feature type="signal peptide" evidence="5">
    <location>
        <begin position="1"/>
        <end position="19"/>
    </location>
</feature>
<comment type="similarity">
    <text evidence="2">Belongs to the RseB family.</text>
</comment>
<feature type="domain" description="MucB/RseB C-terminal" evidence="7">
    <location>
        <begin position="226"/>
        <end position="337"/>
    </location>
</feature>
<evidence type="ECO:0000313" key="9">
    <source>
        <dbReference type="Proteomes" id="UP000000366"/>
    </source>
</evidence>
<dbReference type="GO" id="GO:0030288">
    <property type="term" value="C:outer membrane-bounded periplasmic space"/>
    <property type="evidence" value="ECO:0007669"/>
    <property type="project" value="TreeGrafter"/>
</dbReference>
<feature type="domain" description="MucB/RseB N-terminal" evidence="6">
    <location>
        <begin position="29"/>
        <end position="203"/>
    </location>
</feature>
<dbReference type="InterPro" id="IPR005588">
    <property type="entry name" value="MucB_RseB"/>
</dbReference>
<dbReference type="eggNOG" id="COG3026">
    <property type="taxonomic scope" value="Bacteria"/>
</dbReference>
<evidence type="ECO:0000256" key="5">
    <source>
        <dbReference type="SAM" id="SignalP"/>
    </source>
</evidence>
<dbReference type="InterPro" id="IPR038484">
    <property type="entry name" value="MucB/RseB_C_sf"/>
</dbReference>
<comment type="subcellular location">
    <subcellularLocation>
        <location evidence="1">Periplasm</location>
    </subcellularLocation>
</comment>
<sequence>MPAVVLMAALLPSATRAQAGGDPLVEARDARYWLARIHEAAGKRNFQGTFVVTAAGSVASSRIVHFCDGRNQFERIESLDGQHRQVYRHNDLVHSLWPHSRVAVVETRQAMGQFPLLLSAGADRIVPFYDVKSLGDGRVAGHEANVLLLQPKDGYRFGYRLWAERSSGLLLRSEVFDERDVVLETSAFSEVSIGVKPRPESVLQAMKRLDGYRVERPTLQQVDIGREGWLLNALPPGFRHVSSVKRLMTVAGGEQPRPAAAQEEFPLAPPSVLQVIYSDGLTYVSVFIEPYMPRLHRREMLMSLGATQTLVKRRGEWWITVIGDVPVVTLRAFAAALEPR</sequence>
<feature type="chain" id="PRO_5002646319" evidence="5">
    <location>
        <begin position="20"/>
        <end position="340"/>
    </location>
</feature>
<dbReference type="PIRSF" id="PIRSF005427">
    <property type="entry name" value="RseB"/>
    <property type="match status" value="1"/>
</dbReference>
<evidence type="ECO:0000256" key="1">
    <source>
        <dbReference type="ARBA" id="ARBA00004418"/>
    </source>
</evidence>
<evidence type="ECO:0000313" key="8">
    <source>
        <dbReference type="EMBL" id="ABM93606.1"/>
    </source>
</evidence>
<dbReference type="GO" id="GO:0032885">
    <property type="term" value="P:regulation of polysaccharide biosynthetic process"/>
    <property type="evidence" value="ECO:0007669"/>
    <property type="project" value="TreeGrafter"/>
</dbReference>
<protein>
    <submittedName>
        <fullName evidence="8">Sigma E regulatory protein, MucB/RseB</fullName>
    </submittedName>
</protein>
<proteinExistence type="inferred from homology"/>
<name>A2SDG7_METPP</name>
<dbReference type="PANTHER" id="PTHR38782:SF1">
    <property type="entry name" value="SIGMA-E FACTOR REGULATORY PROTEIN RSEB"/>
    <property type="match status" value="1"/>
</dbReference>
<dbReference type="AlphaFoldDB" id="A2SDG7"/>
<keyword evidence="9" id="KW-1185">Reference proteome</keyword>
<dbReference type="Pfam" id="PF17188">
    <property type="entry name" value="MucB_RseB_C"/>
    <property type="match status" value="1"/>
</dbReference>
<dbReference type="STRING" id="420662.Mpe_A0644"/>